<sequence>SGFYIYDLESTHGTYVNKQRLKSKVYCPIRVGHMLKFGGSSRLYILQGPETDKDAESELTVTELKEQKRQQELDKMKKEKEKAEEEDGEIDWGLGEDAEEEDIDAENPFALSTENEELYLNDPKKTLRGWFEREGCELEYNVEEKGIAHFTCRVELPIDSVTGEPVFAEASVKGKKKEAVVACALEACRILDRHGMLRQSHHEGRKRKQKHWEEEDFYESDEDTFLDRTGTIEKKREMRKKMMKKEEIVETYESLLHKLENVQKEVQYIQDRLQKKNETELLNMSSGQDSLDAFMSSLQDNFTDKRTKSKLQLQLSQLRQEEKKLQKLVNAARPANLPPLLLPQIKHTTTHEIGKTVLPITGSMKRHVAGKHKQMAMARSKPQRDVLVLNDKPEVEEEEEEEDDQPTCEKMLPVHGSKPKVSECNPESENEKTKEVIKSQLVAVAHETKKDKTRTDKKRVLGPQLPPSCSTVLNIQSKIPDHPTGTEQDSPGEEKYVYDENDSNYSIWVPPSDQTGDGKTHLNAKFGY</sequence>
<accession>A0ABM1BR98</accession>
<proteinExistence type="predicted"/>
<keyword evidence="1" id="KW-0175">Coiled coil</keyword>
<dbReference type="SUPFAM" id="SSF49879">
    <property type="entry name" value="SMAD/FHA domain"/>
    <property type="match status" value="1"/>
</dbReference>
<keyword evidence="4" id="KW-1185">Reference proteome</keyword>
<feature type="non-terminal residue" evidence="5">
    <location>
        <position position="1"/>
    </location>
</feature>
<feature type="coiled-coil region" evidence="1">
    <location>
        <begin position="235"/>
        <end position="279"/>
    </location>
</feature>
<feature type="compositionally biased region" description="Basic and acidic residues" evidence="2">
    <location>
        <begin position="63"/>
        <end position="83"/>
    </location>
</feature>
<feature type="compositionally biased region" description="Polar residues" evidence="2">
    <location>
        <begin position="467"/>
        <end position="477"/>
    </location>
</feature>
<dbReference type="RefSeq" id="XP_013787124.2">
    <property type="nucleotide sequence ID" value="XM_013931670.2"/>
</dbReference>
<evidence type="ECO:0000313" key="5">
    <source>
        <dbReference type="RefSeq" id="XP_013787124.2"/>
    </source>
</evidence>
<protein>
    <submittedName>
        <fullName evidence="5">Kanadaptin-like</fullName>
    </submittedName>
</protein>
<feature type="region of interest" description="Disordered" evidence="2">
    <location>
        <begin position="393"/>
        <end position="528"/>
    </location>
</feature>
<dbReference type="PANTHER" id="PTHR23308">
    <property type="entry name" value="NUCLEAR INHIBITOR OF PROTEIN PHOSPHATASE-1"/>
    <property type="match status" value="1"/>
</dbReference>
<evidence type="ECO:0000313" key="4">
    <source>
        <dbReference type="Proteomes" id="UP000694941"/>
    </source>
</evidence>
<feature type="domain" description="FHA" evidence="3">
    <location>
        <begin position="1"/>
        <end position="21"/>
    </location>
</feature>
<dbReference type="Pfam" id="PF00498">
    <property type="entry name" value="FHA"/>
    <property type="match status" value="1"/>
</dbReference>
<dbReference type="InterPro" id="IPR008984">
    <property type="entry name" value="SMAD_FHA_dom_sf"/>
</dbReference>
<dbReference type="PROSITE" id="PS50006">
    <property type="entry name" value="FHA_DOMAIN"/>
    <property type="match status" value="1"/>
</dbReference>
<reference evidence="5" key="1">
    <citation type="submission" date="2025-08" db="UniProtKB">
        <authorList>
            <consortium name="RefSeq"/>
        </authorList>
    </citation>
    <scope>IDENTIFICATION</scope>
    <source>
        <tissue evidence="5">Muscle</tissue>
    </source>
</reference>
<dbReference type="Gene3D" id="3.30.160.20">
    <property type="match status" value="1"/>
</dbReference>
<feature type="region of interest" description="Disordered" evidence="2">
    <location>
        <begin position="52"/>
        <end position="89"/>
    </location>
</feature>
<organism evidence="4 5">
    <name type="scientific">Limulus polyphemus</name>
    <name type="common">Atlantic horseshoe crab</name>
    <dbReference type="NCBI Taxonomy" id="6850"/>
    <lineage>
        <taxon>Eukaryota</taxon>
        <taxon>Metazoa</taxon>
        <taxon>Ecdysozoa</taxon>
        <taxon>Arthropoda</taxon>
        <taxon>Chelicerata</taxon>
        <taxon>Merostomata</taxon>
        <taxon>Xiphosura</taxon>
        <taxon>Limulidae</taxon>
        <taxon>Limulus</taxon>
    </lineage>
</organism>
<dbReference type="GeneID" id="106471079"/>
<dbReference type="CDD" id="cd19856">
    <property type="entry name" value="DSRM_Kanadaptin"/>
    <property type="match status" value="1"/>
</dbReference>
<dbReference type="InterPro" id="IPR000253">
    <property type="entry name" value="FHA_dom"/>
</dbReference>
<evidence type="ECO:0000259" key="3">
    <source>
        <dbReference type="PROSITE" id="PS50006"/>
    </source>
</evidence>
<evidence type="ECO:0000256" key="1">
    <source>
        <dbReference type="SAM" id="Coils"/>
    </source>
</evidence>
<name>A0ABM1BR98_LIMPO</name>
<gene>
    <name evidence="5" type="primary">LOC106471079</name>
</gene>
<dbReference type="Gene3D" id="2.60.200.20">
    <property type="match status" value="1"/>
</dbReference>
<dbReference type="Proteomes" id="UP000694941">
    <property type="component" value="Unplaced"/>
</dbReference>
<feature type="compositionally biased region" description="Acidic residues" evidence="2">
    <location>
        <begin position="394"/>
        <end position="406"/>
    </location>
</feature>
<evidence type="ECO:0000256" key="2">
    <source>
        <dbReference type="SAM" id="MobiDB-lite"/>
    </source>
</evidence>
<dbReference type="InterPro" id="IPR050923">
    <property type="entry name" value="Cell_Proc_Reg/RNA_Proc"/>
</dbReference>